<feature type="compositionally biased region" description="Low complexity" evidence="17">
    <location>
        <begin position="786"/>
        <end position="805"/>
    </location>
</feature>
<feature type="domain" description="SET" evidence="20">
    <location>
        <begin position="2105"/>
        <end position="2224"/>
    </location>
</feature>
<feature type="compositionally biased region" description="Basic residues" evidence="17">
    <location>
        <begin position="883"/>
        <end position="892"/>
    </location>
</feature>
<dbReference type="Gene3D" id="2.170.270.10">
    <property type="entry name" value="SET domain"/>
    <property type="match status" value="1"/>
</dbReference>
<feature type="region of interest" description="Disordered" evidence="17">
    <location>
        <begin position="729"/>
        <end position="812"/>
    </location>
</feature>
<evidence type="ECO:0000256" key="7">
    <source>
        <dbReference type="ARBA" id="ARBA00022737"/>
    </source>
</evidence>
<dbReference type="PROSITE" id="PS50280">
    <property type="entry name" value="SET"/>
    <property type="match status" value="1"/>
</dbReference>
<dbReference type="SMART" id="SM00317">
    <property type="entry name" value="SET"/>
    <property type="match status" value="1"/>
</dbReference>
<keyword evidence="5" id="KW-0949">S-adenosyl-L-methionine</keyword>
<dbReference type="PROSITE" id="PS50016">
    <property type="entry name" value="ZF_PHD_2"/>
    <property type="match status" value="1"/>
</dbReference>
<sequence length="2248" mass="251729">MICIECGGAVFSGGEVCDDCVDSHLLSGNVSLQSAAANAKICTVCTGNVLPNNSRTCANCGKHSHIACDSSEPGLEGFVCITCRRSPIVQDVMLGGMSNHEPISPLETAAPHFPPTAAATDFSAEIYHHPAIQQIVHQNSVHDEISDGDSARNSPFYPDTTDYDEDFVPSGSGRGRGRGSGNNGAKKKPGRGGGLLKRPMPSGPTFFGGAGGAPSSAPIQPTRGKRGKRGSSGKGRGRGRGRSVSTFNGSSSLANSTAQNFGYPPGLSAIREVDDSFMEVDESSRQSAATRADDAEYVRTIVVCNSNDPFLKKACLCLVCGAVGKGPEASMVSCSNCAQTYHTYCVGLHDKLNSTVVFRGWRCLDCTVCEGCGNGGDESKLLLCEECDISYHIYCLRPPLDRIPSGPWRCQWCARCRRCNTKVMSGNELTRDGMCHPCHSLRKCPKCAKGYGIGDKLIRCAQCNKWQHGHCENLFNDEMLEQAAANRMRCSNCRPNKSIINNGLGDGSNVVICDNVALFKHADEILKSKFMPSLVRPTYDNYRESFDHYGSIEDDYPDEIENFVVQRGRGRGNPGGRRGMNRIGIGGFFAKLPRHRVLALTEEAAALNNLDEEDTKKLKRPRKPRRSHLEDAYPPAIQEAFFGIKAVEGKSLVDLSVDEPMLSEYGNGKLGQTDGLGHELSTEATEMLINDINENEFLENMDLHDMDGDIDKVDLSLFFDYDDDEDFEDSLGGLENDQKDDLNDIKPFEPTSFPMDQPSSSSNNNPINPANSMYPNEANNYASNMQQVQRAQQVARTQSSSNSNNAPDAPERYQFSERWEEDEPLGLQATTAAVLYSNEKHQYLKENYPEWTDRVKQIQRLWRTLSADERQEYVNRARENRTTRGRNPRPRKQATTSNSMDSPNAQSPAPHQLGGFKVPQVPPPGTTFPPSNDDGPSSQHPQMMIAQSPQPLQYAQFPMGAPQAPQIPQPQKQYRITCHLSPEIHQQYRQMTEKQKDLEKVVSAMEGDLSKQRKQKKNLAAKKRALIKTAQAAPDYDGRVVDLNEADRGLLQHLTDSIKVLQGELDISRRDMKGNEALLREFELTPQQHMEMQRRMHIQQQQRRAMRSSFMGGVRFEQIENPIDREVYEVLDDMLIHIVMSLEGPPRENQMLKQLLDPNVQRVQVQQQPMIVSPQMVPHPMMHQMPPPHPMQHPIVHQPLDLEGPTRPKKKRTVQKKPATNFPPGSEHEVWVEKMRARFRLCQEIPKRAKEPPLKNPGAAFATMGITEIHVRNDRRCLSGTGFGHMNLAYMDDYYTGDDRTCRVLASKLLGMHDILPTPNLVALYSQTQPECEEYLMDLLDKKSLNLQPLAIMSEWLNMKRGKIEHLRAQCRSFDVQPPIEPLRRMFYADSREEDIDVTITLRADAPILSETGTKIGDGGVAEVVDMLKEMLGVTGNVEVKIEDTPPMSPSVSPALAEEKEMEKEIKMEIDDDCENSNSSLGTSRFDIKNIKKEIVDPQIPSTSSQSFECKKCAKNINGNVSCVRQKMGKLGLLPNEATEEQQNETVVFCSMKCYYELMATSKMPLSHEEITAAESHVDEETFNRLKQIHSDNIVKAVSQGKSGKLPYAPTVSMEGLISPKDTRYMMDEGKREKIVMIHVSSLANTVEPKNEPPRVASDEWKIYSTQEQESFAKIIAQHQEYIMSSKMGVLIPPHELDQRQCVLCGSRGDGETSKCGRLLSLTEYFWVHVNCALWSTEVFENQTGGLVHVDRAVVRASKVLCAFCGRPGASIKCHKMDCQYNFHVLCAQSTNGYFIKDRTFICRKHELIAPEVTVQKLDALRRIYIQRDENELLARMFELSDGPKLCLRLGAFSFYNVGQLMPDQMKKFHNAGFIFPVGYKIRRWFWSPKSNKERVQYECTISDKNGRPWFTVKILENTEDGEISTICNEAESATQAWSPIFENVRQNRGTADMLRFFSSQIQGETLFGLNENVISKITESLPGVDSLYTYTFRHSNSPILDLPLAENPMGCARAEPRQRQHLKHHRTKPQSGGGGNSAAAEASGRMGRTRGVKASFADEQAAAQIKALGLSAEYAAMYLKGMEPIQGNQQIFSAYQKMRREWKNTVFLARSKIQGLGLYAKHDISMGDFIIEYKGEVIRSELGEVREKRYNSQNRGVYMFRIDEEWIIDATMAGGPARYINHSCDPNCSTRIVDSGNGPSEKKIIITANRPIMAEEELTYDYQFELEDSTDKIPCLCGAPNCVKWMN</sequence>
<feature type="DNA-binding region" description="HMG box" evidence="15">
    <location>
        <begin position="826"/>
        <end position="892"/>
    </location>
</feature>
<evidence type="ECO:0000259" key="19">
    <source>
        <dbReference type="PROSITE" id="PS50118"/>
    </source>
</evidence>
<gene>
    <name evidence="23" type="ORF">CAMP_LOCUS6786</name>
</gene>
<dbReference type="PROSITE" id="PS50118">
    <property type="entry name" value="HMG_BOX_2"/>
    <property type="match status" value="1"/>
</dbReference>
<dbReference type="FunFam" id="3.30.40.10:FF:000002">
    <property type="entry name" value="Histone-lysine N-methyltransferase"/>
    <property type="match status" value="1"/>
</dbReference>
<dbReference type="OrthoDB" id="308383at2759"/>
<dbReference type="InterPro" id="IPR001214">
    <property type="entry name" value="SET_dom"/>
</dbReference>
<evidence type="ECO:0000256" key="14">
    <source>
        <dbReference type="PROSITE-ProRule" id="PRU00146"/>
    </source>
</evidence>
<evidence type="ECO:0000256" key="6">
    <source>
        <dbReference type="ARBA" id="ARBA00022723"/>
    </source>
</evidence>
<feature type="coiled-coil region" evidence="16">
    <location>
        <begin position="1002"/>
        <end position="1029"/>
    </location>
</feature>
<dbReference type="SMART" id="SM00542">
    <property type="entry name" value="FYRC"/>
    <property type="match status" value="1"/>
</dbReference>
<evidence type="ECO:0000256" key="16">
    <source>
        <dbReference type="SAM" id="Coils"/>
    </source>
</evidence>
<feature type="domain" description="HMG box" evidence="19">
    <location>
        <begin position="826"/>
        <end position="892"/>
    </location>
</feature>
<dbReference type="Proteomes" id="UP001152747">
    <property type="component" value="Unassembled WGS sequence"/>
</dbReference>
<dbReference type="Gene3D" id="3.30.40.10">
    <property type="entry name" value="Zinc/RING finger domain, C3HC4 (zinc finger)"/>
    <property type="match status" value="3"/>
</dbReference>
<evidence type="ECO:0000256" key="2">
    <source>
        <dbReference type="ARBA" id="ARBA00022553"/>
    </source>
</evidence>
<feature type="domain" description="PHD-type" evidence="18">
    <location>
        <begin position="363"/>
        <end position="416"/>
    </location>
</feature>
<evidence type="ECO:0000256" key="13">
    <source>
        <dbReference type="ARBA" id="ARBA00023242"/>
    </source>
</evidence>
<evidence type="ECO:0000256" key="12">
    <source>
        <dbReference type="ARBA" id="ARBA00023163"/>
    </source>
</evidence>
<dbReference type="SMART" id="SM00508">
    <property type="entry name" value="PostSET"/>
    <property type="match status" value="1"/>
</dbReference>
<dbReference type="Pfam" id="PF13832">
    <property type="entry name" value="zf-HC5HC2H_2"/>
    <property type="match status" value="1"/>
</dbReference>
<dbReference type="InterPro" id="IPR003889">
    <property type="entry name" value="FYrich_C"/>
</dbReference>
<evidence type="ECO:0000256" key="11">
    <source>
        <dbReference type="ARBA" id="ARBA00023015"/>
    </source>
</evidence>
<keyword evidence="16" id="KW-0175">Coiled coil</keyword>
<dbReference type="Pfam" id="PF05964">
    <property type="entry name" value="FYRN"/>
    <property type="match status" value="1"/>
</dbReference>
<dbReference type="PANTHER" id="PTHR45888">
    <property type="entry name" value="HL01030P-RELATED"/>
    <property type="match status" value="1"/>
</dbReference>
<keyword evidence="9" id="KW-0862">Zinc</keyword>
<dbReference type="GO" id="GO:0042800">
    <property type="term" value="F:histone H3K4 methyltransferase activity"/>
    <property type="evidence" value="ECO:0007669"/>
    <property type="project" value="TreeGrafter"/>
</dbReference>
<keyword evidence="11" id="KW-0805">Transcription regulation</keyword>
<evidence type="ECO:0000256" key="10">
    <source>
        <dbReference type="ARBA" id="ARBA00022853"/>
    </source>
</evidence>
<dbReference type="GO" id="GO:0003713">
    <property type="term" value="F:transcription coactivator activity"/>
    <property type="evidence" value="ECO:0007669"/>
    <property type="project" value="TreeGrafter"/>
</dbReference>
<evidence type="ECO:0000256" key="9">
    <source>
        <dbReference type="ARBA" id="ARBA00022833"/>
    </source>
</evidence>
<dbReference type="PROSITE" id="PS51805">
    <property type="entry name" value="EPHD"/>
    <property type="match status" value="1"/>
</dbReference>
<dbReference type="PANTHER" id="PTHR45888:SF6">
    <property type="entry name" value="HL01030P-RELATED"/>
    <property type="match status" value="1"/>
</dbReference>
<dbReference type="InterPro" id="IPR034732">
    <property type="entry name" value="EPHD"/>
</dbReference>
<evidence type="ECO:0000256" key="8">
    <source>
        <dbReference type="ARBA" id="ARBA00022771"/>
    </source>
</evidence>
<keyword evidence="6" id="KW-0479">Metal-binding</keyword>
<feature type="compositionally biased region" description="Basic and acidic residues" evidence="17">
    <location>
        <begin position="736"/>
        <end position="747"/>
    </location>
</feature>
<feature type="compositionally biased region" description="Polar residues" evidence="17">
    <location>
        <begin position="893"/>
        <end position="909"/>
    </location>
</feature>
<evidence type="ECO:0000259" key="22">
    <source>
        <dbReference type="PROSITE" id="PS51805"/>
    </source>
</evidence>
<feature type="compositionally biased region" description="Polar residues" evidence="17">
    <location>
        <begin position="244"/>
        <end position="259"/>
    </location>
</feature>
<feature type="compositionally biased region" description="Gly residues" evidence="17">
    <location>
        <begin position="172"/>
        <end position="182"/>
    </location>
</feature>
<keyword evidence="10" id="KW-0156">Chromatin regulator</keyword>
<keyword evidence="24" id="KW-1185">Reference proteome</keyword>
<dbReference type="InterPro" id="IPR019787">
    <property type="entry name" value="Znf_PHD-finger"/>
</dbReference>
<feature type="domain" description="PHD-type" evidence="22">
    <location>
        <begin position="1699"/>
        <end position="1807"/>
    </location>
</feature>
<dbReference type="SUPFAM" id="SSF57903">
    <property type="entry name" value="FYVE/PHD zinc finger"/>
    <property type="match status" value="5"/>
</dbReference>
<dbReference type="InterPro" id="IPR003616">
    <property type="entry name" value="Post-SET_dom"/>
</dbReference>
<keyword evidence="3" id="KW-0489">Methyltransferase</keyword>
<dbReference type="PROSITE" id="PS51542">
    <property type="entry name" value="FYRN"/>
    <property type="match status" value="1"/>
</dbReference>
<comment type="caution">
    <text evidence="23">The sequence shown here is derived from an EMBL/GenBank/DDBJ whole genome shotgun (WGS) entry which is preliminary data.</text>
</comment>
<protein>
    <recommendedName>
        <fullName evidence="25">Histone-lysine N-methyltransferase</fullName>
    </recommendedName>
</protein>
<dbReference type="GO" id="GO:0032259">
    <property type="term" value="P:methylation"/>
    <property type="evidence" value="ECO:0007669"/>
    <property type="project" value="UniProtKB-KW"/>
</dbReference>
<dbReference type="PROSITE" id="PS51543">
    <property type="entry name" value="FYRC"/>
    <property type="match status" value="1"/>
</dbReference>
<dbReference type="GO" id="GO:0044666">
    <property type="term" value="C:MLL3/4 complex"/>
    <property type="evidence" value="ECO:0007669"/>
    <property type="project" value="TreeGrafter"/>
</dbReference>
<evidence type="ECO:0000313" key="23">
    <source>
        <dbReference type="EMBL" id="CAI5444149.1"/>
    </source>
</evidence>
<evidence type="ECO:0000259" key="21">
    <source>
        <dbReference type="PROSITE" id="PS50868"/>
    </source>
</evidence>
<feature type="compositionally biased region" description="Polar residues" evidence="17">
    <location>
        <begin position="773"/>
        <end position="785"/>
    </location>
</feature>
<keyword evidence="13 15" id="KW-0539">Nucleus</keyword>
<feature type="region of interest" description="Disordered" evidence="17">
    <location>
        <begin position="1199"/>
        <end position="1227"/>
    </location>
</feature>
<feature type="compositionally biased region" description="Basic residues" evidence="17">
    <location>
        <begin position="223"/>
        <end position="241"/>
    </location>
</feature>
<keyword evidence="12" id="KW-0804">Transcription</keyword>
<feature type="compositionally biased region" description="Low complexity" evidence="17">
    <location>
        <begin position="196"/>
        <end position="205"/>
    </location>
</feature>
<dbReference type="SUPFAM" id="SSF47095">
    <property type="entry name" value="HMG-box"/>
    <property type="match status" value="1"/>
</dbReference>
<dbReference type="Pfam" id="PF00628">
    <property type="entry name" value="PHD"/>
    <property type="match status" value="1"/>
</dbReference>
<evidence type="ECO:0000259" key="18">
    <source>
        <dbReference type="PROSITE" id="PS50016"/>
    </source>
</evidence>
<keyword evidence="8 14" id="KW-0863">Zinc-finger</keyword>
<evidence type="ECO:0000313" key="24">
    <source>
        <dbReference type="Proteomes" id="UP001152747"/>
    </source>
</evidence>
<organism evidence="23 24">
    <name type="scientific">Caenorhabditis angaria</name>
    <dbReference type="NCBI Taxonomy" id="860376"/>
    <lineage>
        <taxon>Eukaryota</taxon>
        <taxon>Metazoa</taxon>
        <taxon>Ecdysozoa</taxon>
        <taxon>Nematoda</taxon>
        <taxon>Chromadorea</taxon>
        <taxon>Rhabditida</taxon>
        <taxon>Rhabditina</taxon>
        <taxon>Rhabditomorpha</taxon>
        <taxon>Rhabditoidea</taxon>
        <taxon>Rhabditidae</taxon>
        <taxon>Peloderinae</taxon>
        <taxon>Caenorhabditis</taxon>
    </lineage>
</organism>
<dbReference type="InterPro" id="IPR011011">
    <property type="entry name" value="Znf_FYVE_PHD"/>
</dbReference>
<feature type="domain" description="Post-SET" evidence="21">
    <location>
        <begin position="2232"/>
        <end position="2248"/>
    </location>
</feature>
<feature type="compositionally biased region" description="Polar residues" evidence="17">
    <location>
        <begin position="934"/>
        <end position="943"/>
    </location>
</feature>
<dbReference type="PROSITE" id="PS50868">
    <property type="entry name" value="POST_SET"/>
    <property type="match status" value="1"/>
</dbReference>
<feature type="compositionally biased region" description="Basic and acidic residues" evidence="17">
    <location>
        <begin position="873"/>
        <end position="882"/>
    </location>
</feature>
<evidence type="ECO:0000256" key="1">
    <source>
        <dbReference type="ARBA" id="ARBA00004123"/>
    </source>
</evidence>
<dbReference type="InterPro" id="IPR009071">
    <property type="entry name" value="HMG_box_dom"/>
</dbReference>
<dbReference type="InterPro" id="IPR001965">
    <property type="entry name" value="Znf_PHD"/>
</dbReference>
<dbReference type="CDD" id="cd15513">
    <property type="entry name" value="PHD5_KMT2C_like"/>
    <property type="match status" value="1"/>
</dbReference>
<reference evidence="23" key="1">
    <citation type="submission" date="2022-11" db="EMBL/GenBank/DDBJ databases">
        <authorList>
            <person name="Kikuchi T."/>
        </authorList>
    </citation>
    <scope>NUCLEOTIDE SEQUENCE</scope>
    <source>
        <strain evidence="23">PS1010</strain>
    </source>
</reference>
<evidence type="ECO:0000259" key="20">
    <source>
        <dbReference type="PROSITE" id="PS50280"/>
    </source>
</evidence>
<dbReference type="GO" id="GO:0008270">
    <property type="term" value="F:zinc ion binding"/>
    <property type="evidence" value="ECO:0007669"/>
    <property type="project" value="UniProtKB-KW"/>
</dbReference>
<dbReference type="GO" id="GO:0005700">
    <property type="term" value="C:polytene chromosome"/>
    <property type="evidence" value="ECO:0007669"/>
    <property type="project" value="UniProtKB-ARBA"/>
</dbReference>
<feature type="region of interest" description="Disordered" evidence="17">
    <location>
        <begin position="2016"/>
        <end position="2045"/>
    </location>
</feature>
<dbReference type="InterPro" id="IPR003888">
    <property type="entry name" value="FYrich_N"/>
</dbReference>
<dbReference type="SUPFAM" id="SSF82199">
    <property type="entry name" value="SET domain"/>
    <property type="match status" value="1"/>
</dbReference>
<dbReference type="SMART" id="SM00541">
    <property type="entry name" value="FYRN"/>
    <property type="match status" value="1"/>
</dbReference>
<dbReference type="Pfam" id="PF05965">
    <property type="entry name" value="FYRC"/>
    <property type="match status" value="1"/>
</dbReference>
<accession>A0A9P1IF85</accession>
<dbReference type="SMART" id="SM00249">
    <property type="entry name" value="PHD"/>
    <property type="match status" value="5"/>
</dbReference>
<name>A0A9P1IF85_9PELO</name>
<dbReference type="Gene3D" id="3.30.160.360">
    <property type="match status" value="1"/>
</dbReference>
<keyword evidence="2" id="KW-0597">Phosphoprotein</keyword>
<feature type="region of interest" description="Disordered" evidence="17">
    <location>
        <begin position="873"/>
        <end position="943"/>
    </location>
</feature>
<dbReference type="GO" id="GO:0003677">
    <property type="term" value="F:DNA binding"/>
    <property type="evidence" value="ECO:0007669"/>
    <property type="project" value="UniProtKB-UniRule"/>
</dbReference>
<keyword evidence="15" id="KW-0238">DNA-binding</keyword>
<evidence type="ECO:0000256" key="17">
    <source>
        <dbReference type="SAM" id="MobiDB-lite"/>
    </source>
</evidence>
<dbReference type="CDD" id="cd15514">
    <property type="entry name" value="PHD6_KMT2C_like"/>
    <property type="match status" value="1"/>
</dbReference>
<evidence type="ECO:0000256" key="5">
    <source>
        <dbReference type="ARBA" id="ARBA00022691"/>
    </source>
</evidence>
<dbReference type="InterPro" id="IPR046341">
    <property type="entry name" value="SET_dom_sf"/>
</dbReference>
<keyword evidence="4" id="KW-0808">Transferase</keyword>
<feature type="region of interest" description="Disordered" evidence="17">
    <location>
        <begin position="142"/>
        <end position="259"/>
    </location>
</feature>
<evidence type="ECO:0000256" key="15">
    <source>
        <dbReference type="PROSITE-ProRule" id="PRU00267"/>
    </source>
</evidence>
<proteinExistence type="predicted"/>
<dbReference type="Pfam" id="PF00856">
    <property type="entry name" value="SET"/>
    <property type="match status" value="1"/>
</dbReference>
<dbReference type="Gene3D" id="1.10.30.10">
    <property type="entry name" value="High mobility group box domain"/>
    <property type="match status" value="1"/>
</dbReference>
<keyword evidence="7" id="KW-0677">Repeat</keyword>
<feature type="compositionally biased region" description="Basic residues" evidence="17">
    <location>
        <begin position="2020"/>
        <end position="2029"/>
    </location>
</feature>
<dbReference type="InterPro" id="IPR036910">
    <property type="entry name" value="HMG_box_dom_sf"/>
</dbReference>
<evidence type="ECO:0000256" key="4">
    <source>
        <dbReference type="ARBA" id="ARBA00022679"/>
    </source>
</evidence>
<dbReference type="InterPro" id="IPR013083">
    <property type="entry name" value="Znf_RING/FYVE/PHD"/>
</dbReference>
<dbReference type="GO" id="GO:0045944">
    <property type="term" value="P:positive regulation of transcription by RNA polymerase II"/>
    <property type="evidence" value="ECO:0007669"/>
    <property type="project" value="TreeGrafter"/>
</dbReference>
<evidence type="ECO:0008006" key="25">
    <source>
        <dbReference type="Google" id="ProtNLM"/>
    </source>
</evidence>
<dbReference type="EMBL" id="CANHGI010000003">
    <property type="protein sequence ID" value="CAI5444149.1"/>
    <property type="molecule type" value="Genomic_DNA"/>
</dbReference>
<evidence type="ECO:0000256" key="3">
    <source>
        <dbReference type="ARBA" id="ARBA00022603"/>
    </source>
</evidence>
<comment type="subcellular location">
    <subcellularLocation>
        <location evidence="1">Nucleus</location>
    </subcellularLocation>
</comment>
<feature type="compositionally biased region" description="Low complexity" evidence="17">
    <location>
        <begin position="758"/>
        <end position="772"/>
    </location>
</feature>